<accession>A0A177CIA7</accession>
<proteinExistence type="predicted"/>
<feature type="compositionally biased region" description="Acidic residues" evidence="1">
    <location>
        <begin position="347"/>
        <end position="359"/>
    </location>
</feature>
<evidence type="ECO:0000256" key="1">
    <source>
        <dbReference type="SAM" id="MobiDB-lite"/>
    </source>
</evidence>
<evidence type="ECO:0000313" key="2">
    <source>
        <dbReference type="EMBL" id="OAG06991.1"/>
    </source>
</evidence>
<name>A0A177CIA7_9PLEO</name>
<organism evidence="2 3">
    <name type="scientific">Paraphaeosphaeria sporulosa</name>
    <dbReference type="NCBI Taxonomy" id="1460663"/>
    <lineage>
        <taxon>Eukaryota</taxon>
        <taxon>Fungi</taxon>
        <taxon>Dikarya</taxon>
        <taxon>Ascomycota</taxon>
        <taxon>Pezizomycotina</taxon>
        <taxon>Dothideomycetes</taxon>
        <taxon>Pleosporomycetidae</taxon>
        <taxon>Pleosporales</taxon>
        <taxon>Massarineae</taxon>
        <taxon>Didymosphaeriaceae</taxon>
        <taxon>Paraphaeosphaeria</taxon>
    </lineage>
</organism>
<feature type="compositionally biased region" description="Basic residues" evidence="1">
    <location>
        <begin position="331"/>
        <end position="341"/>
    </location>
</feature>
<feature type="compositionally biased region" description="Basic and acidic residues" evidence="1">
    <location>
        <begin position="283"/>
        <end position="310"/>
    </location>
</feature>
<dbReference type="OrthoDB" id="439993at2759"/>
<keyword evidence="3" id="KW-1185">Reference proteome</keyword>
<gene>
    <name evidence="2" type="ORF">CC84DRAFT_1186083</name>
</gene>
<feature type="region of interest" description="Disordered" evidence="1">
    <location>
        <begin position="10"/>
        <end position="56"/>
    </location>
</feature>
<protein>
    <submittedName>
        <fullName evidence="2">Uncharacterized protein</fullName>
    </submittedName>
</protein>
<dbReference type="InParanoid" id="A0A177CIA7"/>
<reference evidence="2 3" key="1">
    <citation type="submission" date="2016-05" db="EMBL/GenBank/DDBJ databases">
        <title>Comparative analysis of secretome profiles of manganese(II)-oxidizing ascomycete fungi.</title>
        <authorList>
            <consortium name="DOE Joint Genome Institute"/>
            <person name="Zeiner C.A."/>
            <person name="Purvine S.O."/>
            <person name="Zink E.M."/>
            <person name="Wu S."/>
            <person name="Pasa-Tolic L."/>
            <person name="Chaput D.L."/>
            <person name="Haridas S."/>
            <person name="Grigoriev I.V."/>
            <person name="Santelli C.M."/>
            <person name="Hansel C.M."/>
        </authorList>
    </citation>
    <scope>NUCLEOTIDE SEQUENCE [LARGE SCALE GENOMIC DNA]</scope>
    <source>
        <strain evidence="2 3">AP3s5-JAC2a</strain>
    </source>
</reference>
<dbReference type="AlphaFoldDB" id="A0A177CIA7"/>
<evidence type="ECO:0000313" key="3">
    <source>
        <dbReference type="Proteomes" id="UP000077069"/>
    </source>
</evidence>
<dbReference type="EMBL" id="KV441551">
    <property type="protein sequence ID" value="OAG06991.1"/>
    <property type="molecule type" value="Genomic_DNA"/>
</dbReference>
<dbReference type="GeneID" id="28764324"/>
<dbReference type="RefSeq" id="XP_018037356.1">
    <property type="nucleotide sequence ID" value="XM_018180838.1"/>
</dbReference>
<sequence length="369" mass="41594">MFVPRALRLKGVKEAQKRKPNQPQRPDSIEVSSDDGLVQAMQNASTDSAAPSPAAQMEGVIETAKDTKSAKPSTTTANSEYLAQLVSGIELIFTDYAHQDKLGAKWLDERYRTVDEGEKYIHLTAILEHHNISTLKPQATQALLRQALQNVSSPSLDISPSGFYVRRRPSTYPARFVPPKSFSTVDDSGLSFWDQRTIYVEPHIRHLCKTPAKVAHWLKEHGQLRAKWLPVQAVHMLYNSCAFVVLSGNVMHEDQWSKWRASGKPENWKVMTKVENMRRTEEYEKMVRESRAEAGKQRRESKGNEQDDSRSGVQEAYGTGIEGSCEQVAIKTKKKKRKRGKNTTSAADDEADAEATPETDGDRRNKRRA</sequence>
<feature type="region of interest" description="Disordered" evidence="1">
    <location>
        <begin position="283"/>
        <end position="369"/>
    </location>
</feature>
<dbReference type="Proteomes" id="UP000077069">
    <property type="component" value="Unassembled WGS sequence"/>
</dbReference>